<feature type="region of interest" description="Disordered" evidence="1">
    <location>
        <begin position="151"/>
        <end position="245"/>
    </location>
</feature>
<accession>A0A813KI21</accession>
<evidence type="ECO:0000256" key="1">
    <source>
        <dbReference type="SAM" id="MobiDB-lite"/>
    </source>
</evidence>
<dbReference type="Proteomes" id="UP000626109">
    <property type="component" value="Unassembled WGS sequence"/>
</dbReference>
<dbReference type="AlphaFoldDB" id="A0A813KI21"/>
<proteinExistence type="predicted"/>
<evidence type="ECO:0000313" key="3">
    <source>
        <dbReference type="Proteomes" id="UP000626109"/>
    </source>
</evidence>
<evidence type="ECO:0000313" key="2">
    <source>
        <dbReference type="EMBL" id="CAE8705380.1"/>
    </source>
</evidence>
<sequence>MKSLHSQMSLSTPIRKCWEAATGPEGLDCSPRLQRLQLFGPCPPYIHCAPADTPQADRRDDTKAKEDEHSEDLSATVAKLQSRVERVTKDWLAELSRCSKLEEKLNNERKRADSLEYELQACQNLVLCFEREMQAWKQKEANAAAAAAEGLQLSNSRSPTAETEGLQLSSRTSSISGTEQFKTCSSSTTAETEGLQQQQHNSATAANEGLQFSSRPSSIAATEGVQPSSRHNSISETESLQQQQQQLNSSNSIFWSKLLPELNSSNSGFLSKQQQQQLLLNTEKIKQQSQEQKQPQEEEQPQEQLQLRQRTTTTQKQSPRQSNNNNNINSINNSNNSSINNNNSINSINSNSINSNNNKRQLRLRTQQPQAELVQSPMPRQRKFELMQQPQVTDMFSTPSRLSSMRGTSPIVDSAPSRLSSKSSLESANAFPILSRSNRLPGRHLRQAEGNSRPSLFPSCRGSEFNGFSNSADEFVV</sequence>
<protein>
    <submittedName>
        <fullName evidence="2">Uncharacterized protein</fullName>
    </submittedName>
</protein>
<comment type="caution">
    <text evidence="2">The sequence shown here is derived from an EMBL/GenBank/DDBJ whole genome shotgun (WGS) entry which is preliminary data.</text>
</comment>
<feature type="region of interest" description="Disordered" evidence="1">
    <location>
        <begin position="50"/>
        <end position="75"/>
    </location>
</feature>
<dbReference type="EMBL" id="CAJNNW010030963">
    <property type="protein sequence ID" value="CAE8705380.1"/>
    <property type="molecule type" value="Genomic_DNA"/>
</dbReference>
<feature type="region of interest" description="Disordered" evidence="1">
    <location>
        <begin position="397"/>
        <end position="426"/>
    </location>
</feature>
<feature type="compositionally biased region" description="Low complexity" evidence="1">
    <location>
        <begin position="302"/>
        <end position="356"/>
    </location>
</feature>
<feature type="region of interest" description="Disordered" evidence="1">
    <location>
        <begin position="285"/>
        <end position="356"/>
    </location>
</feature>
<feature type="compositionally biased region" description="Low complexity" evidence="1">
    <location>
        <begin position="234"/>
        <end position="245"/>
    </location>
</feature>
<feature type="compositionally biased region" description="Polar residues" evidence="1">
    <location>
        <begin position="152"/>
        <end position="232"/>
    </location>
</feature>
<feature type="compositionally biased region" description="Polar residues" evidence="1">
    <location>
        <begin position="397"/>
        <end position="407"/>
    </location>
</feature>
<gene>
    <name evidence="2" type="ORF">PGLA2088_LOCUS33658</name>
</gene>
<reference evidence="2" key="1">
    <citation type="submission" date="2021-02" db="EMBL/GenBank/DDBJ databases">
        <authorList>
            <person name="Dougan E. K."/>
            <person name="Rhodes N."/>
            <person name="Thang M."/>
            <person name="Chan C."/>
        </authorList>
    </citation>
    <scope>NUCLEOTIDE SEQUENCE</scope>
</reference>
<feature type="compositionally biased region" description="Low complexity" evidence="1">
    <location>
        <begin position="414"/>
        <end position="426"/>
    </location>
</feature>
<name>A0A813KI21_POLGL</name>
<organism evidence="2 3">
    <name type="scientific">Polarella glacialis</name>
    <name type="common">Dinoflagellate</name>
    <dbReference type="NCBI Taxonomy" id="89957"/>
    <lineage>
        <taxon>Eukaryota</taxon>
        <taxon>Sar</taxon>
        <taxon>Alveolata</taxon>
        <taxon>Dinophyceae</taxon>
        <taxon>Suessiales</taxon>
        <taxon>Suessiaceae</taxon>
        <taxon>Polarella</taxon>
    </lineage>
</organism>
<feature type="compositionally biased region" description="Basic and acidic residues" evidence="1">
    <location>
        <begin position="55"/>
        <end position="72"/>
    </location>
</feature>